<comment type="caution">
    <text evidence="8">The sequence shown here is derived from an EMBL/GenBank/DDBJ whole genome shotgun (WGS) entry which is preliminary data.</text>
</comment>
<dbReference type="GO" id="GO:1901678">
    <property type="term" value="P:iron coordination entity transport"/>
    <property type="evidence" value="ECO:0007669"/>
    <property type="project" value="UniProtKB-ARBA"/>
</dbReference>
<comment type="subcellular location">
    <subcellularLocation>
        <location evidence="1">Cell envelope</location>
    </subcellularLocation>
</comment>
<dbReference type="EMBL" id="BMGR01000002">
    <property type="protein sequence ID" value="GGF92941.1"/>
    <property type="molecule type" value="Genomic_DNA"/>
</dbReference>
<evidence type="ECO:0000256" key="6">
    <source>
        <dbReference type="SAM" id="SignalP"/>
    </source>
</evidence>
<evidence type="ECO:0000259" key="7">
    <source>
        <dbReference type="PROSITE" id="PS50983"/>
    </source>
</evidence>
<feature type="chain" id="PRO_5039083846" evidence="6">
    <location>
        <begin position="20"/>
        <end position="336"/>
    </location>
</feature>
<accession>A0A917CMX7</accession>
<dbReference type="InterPro" id="IPR002491">
    <property type="entry name" value="ABC_transptr_periplasmic_BD"/>
</dbReference>
<dbReference type="Pfam" id="PF01497">
    <property type="entry name" value="Peripla_BP_2"/>
    <property type="match status" value="1"/>
</dbReference>
<evidence type="ECO:0000313" key="9">
    <source>
        <dbReference type="Proteomes" id="UP000644756"/>
    </source>
</evidence>
<sequence>MSKKLSLIVLSIVMIIVLAACGSGSKTESGDISAAAPAPAVQDTTGNTAEEPAAVDETNITITHEKGETTVKKNPEKVVVFDFGALDTLDKLGVEVAGVPQANIPPYLSKYEDAKYANVGSLKEPDFEKINAIEPDLILISGRQGDAYEELNKIAPTIYIGVDNSRYMESFTENMYTLGLIFGKEEAVEQELASLEQSINELHETASASGENALVILANEGAISAYGAGSRFGIIHEVFGFTPVDDNIEVSTHGMSVSFEYITEKDPDYLFVIDRGATVEGGDTTAKQLLENDLVKNTKAYQNDNIVYLDPNYWYLSGGGLISVSEMVKEIAEGAK</sequence>
<feature type="region of interest" description="Disordered" evidence="5">
    <location>
        <begin position="29"/>
        <end position="52"/>
    </location>
</feature>
<evidence type="ECO:0000313" key="8">
    <source>
        <dbReference type="EMBL" id="GGF92941.1"/>
    </source>
</evidence>
<feature type="signal peptide" evidence="6">
    <location>
        <begin position="1"/>
        <end position="19"/>
    </location>
</feature>
<keyword evidence="3" id="KW-0813">Transport</keyword>
<dbReference type="SUPFAM" id="SSF53807">
    <property type="entry name" value="Helical backbone' metal receptor"/>
    <property type="match status" value="1"/>
</dbReference>
<evidence type="ECO:0000256" key="1">
    <source>
        <dbReference type="ARBA" id="ARBA00004196"/>
    </source>
</evidence>
<evidence type="ECO:0000256" key="2">
    <source>
        <dbReference type="ARBA" id="ARBA00008814"/>
    </source>
</evidence>
<dbReference type="RefSeq" id="WP_188529210.1">
    <property type="nucleotide sequence ID" value="NZ_BMGR01000002.1"/>
</dbReference>
<reference evidence="8" key="2">
    <citation type="submission" date="2020-09" db="EMBL/GenBank/DDBJ databases">
        <authorList>
            <person name="Sun Q."/>
            <person name="Zhou Y."/>
        </authorList>
    </citation>
    <scope>NUCLEOTIDE SEQUENCE</scope>
    <source>
        <strain evidence="8">CGMCC 1.12987</strain>
    </source>
</reference>
<dbReference type="InterPro" id="IPR051313">
    <property type="entry name" value="Bact_iron-sidero_bind"/>
</dbReference>
<evidence type="ECO:0000256" key="3">
    <source>
        <dbReference type="ARBA" id="ARBA00022448"/>
    </source>
</evidence>
<name>A0A917CMX7_9BACL</name>
<reference evidence="8" key="1">
    <citation type="journal article" date="2014" name="Int. J. Syst. Evol. Microbiol.">
        <title>Complete genome sequence of Corynebacterium casei LMG S-19264T (=DSM 44701T), isolated from a smear-ripened cheese.</title>
        <authorList>
            <consortium name="US DOE Joint Genome Institute (JGI-PGF)"/>
            <person name="Walter F."/>
            <person name="Albersmeier A."/>
            <person name="Kalinowski J."/>
            <person name="Ruckert C."/>
        </authorList>
    </citation>
    <scope>NUCLEOTIDE SEQUENCE</scope>
    <source>
        <strain evidence="8">CGMCC 1.12987</strain>
    </source>
</reference>
<keyword evidence="4 6" id="KW-0732">Signal</keyword>
<dbReference type="PANTHER" id="PTHR30532:SF28">
    <property type="entry name" value="PETROBACTIN-BINDING PROTEIN YCLQ"/>
    <property type="match status" value="1"/>
</dbReference>
<keyword evidence="9" id="KW-1185">Reference proteome</keyword>
<dbReference type="PANTHER" id="PTHR30532">
    <property type="entry name" value="IRON III DICITRATE-BINDING PERIPLASMIC PROTEIN"/>
    <property type="match status" value="1"/>
</dbReference>
<organism evidence="8 9">
    <name type="scientific">Paenibacillus abyssi</name>
    <dbReference type="NCBI Taxonomy" id="1340531"/>
    <lineage>
        <taxon>Bacteria</taxon>
        <taxon>Bacillati</taxon>
        <taxon>Bacillota</taxon>
        <taxon>Bacilli</taxon>
        <taxon>Bacillales</taxon>
        <taxon>Paenibacillaceae</taxon>
        <taxon>Paenibacillus</taxon>
    </lineage>
</organism>
<dbReference type="PROSITE" id="PS50983">
    <property type="entry name" value="FE_B12_PBP"/>
    <property type="match status" value="1"/>
</dbReference>
<gene>
    <name evidence="8" type="ORF">GCM10010916_07870</name>
</gene>
<dbReference type="Gene3D" id="3.40.50.1980">
    <property type="entry name" value="Nitrogenase molybdenum iron protein domain"/>
    <property type="match status" value="2"/>
</dbReference>
<evidence type="ECO:0000256" key="4">
    <source>
        <dbReference type="ARBA" id="ARBA00022729"/>
    </source>
</evidence>
<evidence type="ECO:0000256" key="5">
    <source>
        <dbReference type="SAM" id="MobiDB-lite"/>
    </source>
</evidence>
<dbReference type="Proteomes" id="UP000644756">
    <property type="component" value="Unassembled WGS sequence"/>
</dbReference>
<comment type="similarity">
    <text evidence="2">Belongs to the bacterial solute-binding protein 8 family.</text>
</comment>
<dbReference type="AlphaFoldDB" id="A0A917CMX7"/>
<dbReference type="InterPro" id="IPR033870">
    <property type="entry name" value="FatB"/>
</dbReference>
<dbReference type="GO" id="GO:0030288">
    <property type="term" value="C:outer membrane-bounded periplasmic space"/>
    <property type="evidence" value="ECO:0007669"/>
    <property type="project" value="TreeGrafter"/>
</dbReference>
<feature type="domain" description="Fe/B12 periplasmic-binding" evidence="7">
    <location>
        <begin position="77"/>
        <end position="336"/>
    </location>
</feature>
<protein>
    <submittedName>
        <fullName evidence="8">Iron ABC transporter substrate-binding protein</fullName>
    </submittedName>
</protein>
<dbReference type="PROSITE" id="PS51257">
    <property type="entry name" value="PROKAR_LIPOPROTEIN"/>
    <property type="match status" value="1"/>
</dbReference>
<dbReference type="CDD" id="cd01140">
    <property type="entry name" value="FatB"/>
    <property type="match status" value="1"/>
</dbReference>
<proteinExistence type="inferred from homology"/>